<dbReference type="Proteomes" id="UP001606210">
    <property type="component" value="Unassembled WGS sequence"/>
</dbReference>
<sequence>MSRQQLKRWVAPLWASLSQALGAPAVGLSIQAHLPAHRPASAQPGVQA</sequence>
<organism evidence="1 2">
    <name type="scientific">Pelomonas parva</name>
    <dbReference type="NCBI Taxonomy" id="3299032"/>
    <lineage>
        <taxon>Bacteria</taxon>
        <taxon>Pseudomonadati</taxon>
        <taxon>Pseudomonadota</taxon>
        <taxon>Betaproteobacteria</taxon>
        <taxon>Burkholderiales</taxon>
        <taxon>Sphaerotilaceae</taxon>
        <taxon>Roseateles</taxon>
    </lineage>
</organism>
<dbReference type="EMBL" id="JBIGHV010000007">
    <property type="protein sequence ID" value="MFG6432046.1"/>
    <property type="molecule type" value="Genomic_DNA"/>
</dbReference>
<proteinExistence type="predicted"/>
<accession>A0ABW7F837</accession>
<dbReference type="RefSeq" id="WP_394481596.1">
    <property type="nucleotide sequence ID" value="NZ_JBIGHV010000007.1"/>
</dbReference>
<reference evidence="1 2" key="1">
    <citation type="submission" date="2024-08" db="EMBL/GenBank/DDBJ databases">
        <authorList>
            <person name="Lu H."/>
        </authorList>
    </citation>
    <scope>NUCLEOTIDE SEQUENCE [LARGE SCALE GENOMIC DNA]</scope>
    <source>
        <strain evidence="1 2">LYH14W</strain>
    </source>
</reference>
<keyword evidence="2" id="KW-1185">Reference proteome</keyword>
<gene>
    <name evidence="1" type="ORF">ACG00Y_19145</name>
</gene>
<protein>
    <submittedName>
        <fullName evidence="1">Uncharacterized protein</fullName>
    </submittedName>
</protein>
<evidence type="ECO:0000313" key="2">
    <source>
        <dbReference type="Proteomes" id="UP001606210"/>
    </source>
</evidence>
<evidence type="ECO:0000313" key="1">
    <source>
        <dbReference type="EMBL" id="MFG6432046.1"/>
    </source>
</evidence>
<comment type="caution">
    <text evidence="1">The sequence shown here is derived from an EMBL/GenBank/DDBJ whole genome shotgun (WGS) entry which is preliminary data.</text>
</comment>
<name>A0ABW7F837_9BURK</name>